<keyword evidence="1" id="KW-0812">Transmembrane</keyword>
<evidence type="ECO:0000313" key="2">
    <source>
        <dbReference type="EMBL" id="TKK86222.1"/>
    </source>
</evidence>
<comment type="caution">
    <text evidence="2">The sequence shown here is derived from an EMBL/GenBank/DDBJ whole genome shotgun (WGS) entry which is preliminary data.</text>
</comment>
<keyword evidence="1" id="KW-1133">Transmembrane helix</keyword>
<organism evidence="2 3">
    <name type="scientific">Herbidospora galbida</name>
    <dbReference type="NCBI Taxonomy" id="2575442"/>
    <lineage>
        <taxon>Bacteria</taxon>
        <taxon>Bacillati</taxon>
        <taxon>Actinomycetota</taxon>
        <taxon>Actinomycetes</taxon>
        <taxon>Streptosporangiales</taxon>
        <taxon>Streptosporangiaceae</taxon>
        <taxon>Herbidospora</taxon>
    </lineage>
</organism>
<evidence type="ECO:0000313" key="3">
    <source>
        <dbReference type="Proteomes" id="UP000308705"/>
    </source>
</evidence>
<dbReference type="RefSeq" id="WP_137248993.1">
    <property type="nucleotide sequence ID" value="NZ_SZQA01000022.1"/>
</dbReference>
<proteinExistence type="predicted"/>
<reference evidence="2 3" key="1">
    <citation type="submission" date="2019-04" db="EMBL/GenBank/DDBJ databases">
        <title>Herbidospora sp. NEAU-GS14.nov., a novel actinomycete isolated from soil.</title>
        <authorList>
            <person name="Han L."/>
        </authorList>
    </citation>
    <scope>NUCLEOTIDE SEQUENCE [LARGE SCALE GENOMIC DNA]</scope>
    <source>
        <strain evidence="2 3">NEAU-GS14</strain>
    </source>
</reference>
<dbReference type="OrthoDB" id="3539353at2"/>
<name>A0A4U3MCT5_9ACTN</name>
<feature type="transmembrane region" description="Helical" evidence="1">
    <location>
        <begin position="26"/>
        <end position="48"/>
    </location>
</feature>
<evidence type="ECO:0000256" key="1">
    <source>
        <dbReference type="SAM" id="Phobius"/>
    </source>
</evidence>
<protein>
    <submittedName>
        <fullName evidence="2">Uncharacterized protein</fullName>
    </submittedName>
</protein>
<dbReference type="EMBL" id="SZQA01000022">
    <property type="protein sequence ID" value="TKK86222.1"/>
    <property type="molecule type" value="Genomic_DNA"/>
</dbReference>
<dbReference type="AlphaFoldDB" id="A0A4U3MCT5"/>
<keyword evidence="3" id="KW-1185">Reference proteome</keyword>
<feature type="transmembrane region" description="Helical" evidence="1">
    <location>
        <begin position="113"/>
        <end position="132"/>
    </location>
</feature>
<keyword evidence="1" id="KW-0472">Membrane</keyword>
<gene>
    <name evidence="2" type="ORF">FDA94_22115</name>
</gene>
<sequence>MDRDEAAAALRAAESHREAVRAVSRWPVTILLALGGVLFATEFTTVFVSGPWTFVPASWAALCAVWVGWYANRQSVKPRGYVRRYSFSLGAGMMLHVAFVLAVTLAGWHGDPVVALVGAAVVAAPFLIGAYVESRAA</sequence>
<accession>A0A4U3MCT5</accession>
<dbReference type="Proteomes" id="UP000308705">
    <property type="component" value="Unassembled WGS sequence"/>
</dbReference>
<feature type="transmembrane region" description="Helical" evidence="1">
    <location>
        <begin position="84"/>
        <end position="107"/>
    </location>
</feature>
<feature type="transmembrane region" description="Helical" evidence="1">
    <location>
        <begin position="54"/>
        <end position="72"/>
    </location>
</feature>